<comment type="caution">
    <text evidence="2">The sequence shown here is derived from an EMBL/GenBank/DDBJ whole genome shotgun (WGS) entry which is preliminary data.</text>
</comment>
<gene>
    <name evidence="2" type="ORF">Aph01nite_38490</name>
</gene>
<keyword evidence="3" id="KW-1185">Reference proteome</keyword>
<sequence>MAVTLGAPVAQLLVLTRTVPPGSADTGEIVTRPMPGSAAGNTATAARQIGAKYPDTLPSSWLGTLR</sequence>
<evidence type="ECO:0000313" key="3">
    <source>
        <dbReference type="Proteomes" id="UP000640052"/>
    </source>
</evidence>
<proteinExistence type="predicted"/>
<dbReference type="Proteomes" id="UP000640052">
    <property type="component" value="Unassembled WGS sequence"/>
</dbReference>
<organism evidence="2 3">
    <name type="scientific">Acrocarpospora phusangensis</name>
    <dbReference type="NCBI Taxonomy" id="1070424"/>
    <lineage>
        <taxon>Bacteria</taxon>
        <taxon>Bacillati</taxon>
        <taxon>Actinomycetota</taxon>
        <taxon>Actinomycetes</taxon>
        <taxon>Streptosporangiales</taxon>
        <taxon>Streptosporangiaceae</taxon>
        <taxon>Acrocarpospora</taxon>
    </lineage>
</organism>
<evidence type="ECO:0000313" key="2">
    <source>
        <dbReference type="EMBL" id="GIH25539.1"/>
    </source>
</evidence>
<reference evidence="2" key="1">
    <citation type="submission" date="2021-01" db="EMBL/GenBank/DDBJ databases">
        <title>Whole genome shotgun sequence of Acrocarpospora phusangensis NBRC 108782.</title>
        <authorList>
            <person name="Komaki H."/>
            <person name="Tamura T."/>
        </authorList>
    </citation>
    <scope>NUCLEOTIDE SEQUENCE</scope>
    <source>
        <strain evidence="2">NBRC 108782</strain>
    </source>
</reference>
<evidence type="ECO:0000256" key="1">
    <source>
        <dbReference type="SAM" id="MobiDB-lite"/>
    </source>
</evidence>
<name>A0A919QD58_9ACTN</name>
<dbReference type="EMBL" id="BOOA01000029">
    <property type="protein sequence ID" value="GIH25539.1"/>
    <property type="molecule type" value="Genomic_DNA"/>
</dbReference>
<dbReference type="AlphaFoldDB" id="A0A919QD58"/>
<accession>A0A919QD58</accession>
<feature type="region of interest" description="Disordered" evidence="1">
    <location>
        <begin position="21"/>
        <end position="41"/>
    </location>
</feature>
<protein>
    <submittedName>
        <fullName evidence="2">Uncharacterized protein</fullName>
    </submittedName>
</protein>